<comment type="caution">
    <text evidence="3">The sequence shown here is derived from an EMBL/GenBank/DDBJ whole genome shotgun (WGS) entry which is preliminary data.</text>
</comment>
<dbReference type="InterPro" id="IPR036388">
    <property type="entry name" value="WH-like_DNA-bd_sf"/>
</dbReference>
<dbReference type="Pfam" id="PF01047">
    <property type="entry name" value="MarR"/>
    <property type="match status" value="1"/>
</dbReference>
<proteinExistence type="predicted"/>
<evidence type="ECO:0000259" key="2">
    <source>
        <dbReference type="PROSITE" id="PS50995"/>
    </source>
</evidence>
<dbReference type="EMBL" id="JAHKNI010000015">
    <property type="protein sequence ID" value="MBU3066596.1"/>
    <property type="molecule type" value="Genomic_DNA"/>
</dbReference>
<dbReference type="SMART" id="SM00347">
    <property type="entry name" value="HTH_MARR"/>
    <property type="match status" value="1"/>
</dbReference>
<accession>A0ABS6BAX6</accession>
<evidence type="ECO:0000256" key="1">
    <source>
        <dbReference type="SAM" id="MobiDB-lite"/>
    </source>
</evidence>
<feature type="compositionally biased region" description="Gly residues" evidence="1">
    <location>
        <begin position="1"/>
        <end position="11"/>
    </location>
</feature>
<sequence>MGGHSGAGRGAGMTTPSPPPDQAATRRRRQLTVAVRDALGEVSIQLSLLNRRFGGRVELRDIDWTCLHLINRYGPIAPTALARRAGIHPATLTGILDRLQKGGWVVRERDPDSADRRAVTLRSVRERNAALFELFSGMNHRMEVVCEDYSEAELEIIADFLRRTATAGDESAQELAAD</sequence>
<dbReference type="SUPFAM" id="SSF46785">
    <property type="entry name" value="Winged helix' DNA-binding domain"/>
    <property type="match status" value="1"/>
</dbReference>
<gene>
    <name evidence="3" type="ORF">KO481_34400</name>
</gene>
<protein>
    <submittedName>
        <fullName evidence="3">MarR family transcriptional regulator</fullName>
    </submittedName>
</protein>
<reference evidence="3 4" key="1">
    <citation type="submission" date="2021-06" db="EMBL/GenBank/DDBJ databases">
        <title>Actinomycetes sequencing.</title>
        <authorList>
            <person name="Shan Q."/>
        </authorList>
    </citation>
    <scope>NUCLEOTIDE SEQUENCE [LARGE SCALE GENOMIC DNA]</scope>
    <source>
        <strain evidence="3 4">NEAU-G5</strain>
    </source>
</reference>
<feature type="region of interest" description="Disordered" evidence="1">
    <location>
        <begin position="1"/>
        <end position="27"/>
    </location>
</feature>
<evidence type="ECO:0000313" key="3">
    <source>
        <dbReference type="EMBL" id="MBU3066596.1"/>
    </source>
</evidence>
<dbReference type="PANTHER" id="PTHR33164">
    <property type="entry name" value="TRANSCRIPTIONAL REGULATOR, MARR FAMILY"/>
    <property type="match status" value="1"/>
</dbReference>
<organism evidence="3 4">
    <name type="scientific">Nocardia albiluteola</name>
    <dbReference type="NCBI Taxonomy" id="2842303"/>
    <lineage>
        <taxon>Bacteria</taxon>
        <taxon>Bacillati</taxon>
        <taxon>Actinomycetota</taxon>
        <taxon>Actinomycetes</taxon>
        <taxon>Mycobacteriales</taxon>
        <taxon>Nocardiaceae</taxon>
        <taxon>Nocardia</taxon>
    </lineage>
</organism>
<dbReference type="InterPro" id="IPR036390">
    <property type="entry name" value="WH_DNA-bd_sf"/>
</dbReference>
<dbReference type="PANTHER" id="PTHR33164:SF106">
    <property type="entry name" value="TRANSCRIPTIONAL REGULATORY PROTEIN"/>
    <property type="match status" value="1"/>
</dbReference>
<dbReference type="PROSITE" id="PS50995">
    <property type="entry name" value="HTH_MARR_2"/>
    <property type="match status" value="1"/>
</dbReference>
<dbReference type="Proteomes" id="UP000733379">
    <property type="component" value="Unassembled WGS sequence"/>
</dbReference>
<keyword evidence="4" id="KW-1185">Reference proteome</keyword>
<feature type="domain" description="HTH marR-type" evidence="2">
    <location>
        <begin position="28"/>
        <end position="166"/>
    </location>
</feature>
<dbReference type="InterPro" id="IPR039422">
    <property type="entry name" value="MarR/SlyA-like"/>
</dbReference>
<dbReference type="InterPro" id="IPR000835">
    <property type="entry name" value="HTH_MarR-typ"/>
</dbReference>
<dbReference type="Gene3D" id="1.10.10.10">
    <property type="entry name" value="Winged helix-like DNA-binding domain superfamily/Winged helix DNA-binding domain"/>
    <property type="match status" value="1"/>
</dbReference>
<evidence type="ECO:0000313" key="4">
    <source>
        <dbReference type="Proteomes" id="UP000733379"/>
    </source>
</evidence>
<name>A0ABS6BAX6_9NOCA</name>